<dbReference type="Pfam" id="PF22736">
    <property type="entry name" value="NNH5"/>
    <property type="match status" value="1"/>
</dbReference>
<evidence type="ECO:0000256" key="1">
    <source>
        <dbReference type="ARBA" id="ARBA00022574"/>
    </source>
</evidence>
<sequence length="1523" mass="170420">MIPINLEAIISAITGVASPTAVLKEKLQRNETVIKLLKQFNLDPEHPPSDFSAVYVYALVEYGVGKPKPLLELFRKNEIQKAFREAFDAYNFAILEKACTEFLDTYELGDEIRNLGIDIRREFIAFAAVYIEVAKRTRTPKEVLTNQQIGSLHRTIATLQERLDRLPTLEGIRTEMARLAGQNYPALPAAVETLQATSLQENNCKAFALAQQIKGWFETLGYRFEKYENWQDNYFEYIINIPVRRNRYDRILVRGIEGEVGLKDIAALRDVVEKQRTDEGWLVTARRISRAARDEVEKAENRHLGCYTFDELLDQDADFSGYLNWLETEIKSRHIETKYVPLACTKEELDPVTGRKIAVSRYDERDGWIDGYIDLWIDDPAKEHISILGEFGTGKTWFAFHYAWTALQRYRDAQKRGIERPRLPLVIPLRDYAKAVSVESLFSEFFFRKHEIPLAGYSAFEQLNRMGKLLLIFDGFDEMAARVDRQEMINNFWELAKIVVPGAKVILTCRTEHFPEAKEGRALLNAELQASTKALTGETPQFEVLELEKFNDDQIRQVLSLQTEPATVEQVMGNPALLDLARRPVMTDLILEALPDIKAGKPVDMSRVYLYAVRRKMERDIKSDRTFTSLADKLYFLCELSWEMLSTDQMSINYRLFPDRIRRLFGSVVQEEKDLDHWHYDMMGQTMLSRNSDGDYTPAHRSLLEFFVAYKFAAELGVLADNFIELAQAQSYLDASAAPQNYTWSSYFRRQIDGAGNIVPIAPLKAFTSEDLAQLRHSFGQVTLAKAVMDLLLPMLNTTPPLIRGAGGDLHDAGEERSPQPPLQRGAKSLLFEILEATRSKTENEVGYVGGNAATLLVKADKAALEDRNLSRAVILGADFSNASLRRVNFIEANLTDSVFTEVLGTVLSVAFSPDGTVLATGDANGEVHLWRVADSERLFIFRGHINWVRSVAFSPDGRMLVSGSDDQTVMLWDVQTGQRLQTLRGHTKLIQSVAFSPDGYLLASGSDDQTVMLWDIHTAQCLKTLQGHTAEVGAVTFSPDSQTLVSGSHDLTVRLWNVQDGECLRILQGHTENVRSVSFSPDGHTIASGGKDQTVRLWDVHTGECLKALQGHTNTVRSVTFSPDAQILASGGRDQTVRLWDIRTGTCLKNLQGHTNWVRSVTFSPDGQMIASGGDDQTVRLWDVHTGQCVKTLQGYHHLVVSVAFSPDGHMLASGSNDAIVRLWSVSTGKCFKTLQGHTSWVTSITFSPDGQILASGSSGKSDQTVRLWDVHTGEYLKTLQGYSSWVLPVAFSSDSQTLASGYDKTVKLWNVSTGECLQTLPGHSSWVRSVTFTPDGQILASGSEDGTVKLWDVHTGQCLKTLHEHVNKVWSVDFNPDNQTLASGNDDGTVKLWNIHTGQCLKTLQAHSLRVRSIAFSPNGQILASSSDDRTIKLWNAHTCQYLKTLEGHINWVVSITFNPDGQILASGSEDGTIKLWDIKTGECLNTLRPERPYEGMNIAGVMGLTEAEKATLKALGAVED</sequence>
<feature type="repeat" description="WD" evidence="3">
    <location>
        <begin position="1194"/>
        <end position="1235"/>
    </location>
</feature>
<feature type="repeat" description="WD" evidence="3">
    <location>
        <begin position="984"/>
        <end position="1025"/>
    </location>
</feature>
<dbReference type="Pfam" id="PF22722">
    <property type="entry name" value="NA-iREase1"/>
    <property type="match status" value="1"/>
</dbReference>
<dbReference type="InterPro" id="IPR015943">
    <property type="entry name" value="WD40/YVTN_repeat-like_dom_sf"/>
</dbReference>
<evidence type="ECO:0000313" key="6">
    <source>
        <dbReference type="Proteomes" id="UP001050975"/>
    </source>
</evidence>
<dbReference type="Gene3D" id="2.130.10.10">
    <property type="entry name" value="YVTN repeat-like/Quinoprotein amine dehydrogenase"/>
    <property type="match status" value="7"/>
</dbReference>
<dbReference type="EMBL" id="BLAY01000066">
    <property type="protein sequence ID" value="GET39476.1"/>
    <property type="molecule type" value="Genomic_DNA"/>
</dbReference>
<dbReference type="InterPro" id="IPR001680">
    <property type="entry name" value="WD40_rpt"/>
</dbReference>
<dbReference type="PANTHER" id="PTHR19879">
    <property type="entry name" value="TRANSCRIPTION INITIATION FACTOR TFIID"/>
    <property type="match status" value="1"/>
</dbReference>
<organism evidence="5 6">
    <name type="scientific">Microseira wollei NIES-4236</name>
    <dbReference type="NCBI Taxonomy" id="2530354"/>
    <lineage>
        <taxon>Bacteria</taxon>
        <taxon>Bacillati</taxon>
        <taxon>Cyanobacteriota</taxon>
        <taxon>Cyanophyceae</taxon>
        <taxon>Oscillatoriophycideae</taxon>
        <taxon>Aerosakkonematales</taxon>
        <taxon>Aerosakkonemataceae</taxon>
        <taxon>Microseira</taxon>
    </lineage>
</organism>
<dbReference type="InterPro" id="IPR036322">
    <property type="entry name" value="WD40_repeat_dom_sf"/>
</dbReference>
<dbReference type="InterPro" id="IPR054557">
    <property type="entry name" value="NA-iREase1_dom"/>
</dbReference>
<dbReference type="SUPFAM" id="SSF52540">
    <property type="entry name" value="P-loop containing nucleoside triphosphate hydrolases"/>
    <property type="match status" value="1"/>
</dbReference>
<dbReference type="Pfam" id="PF25173">
    <property type="entry name" value="Beta-prop_WDR3_1st"/>
    <property type="match status" value="1"/>
</dbReference>
<dbReference type="RefSeq" id="WP_226584843.1">
    <property type="nucleotide sequence ID" value="NZ_BLAY01000066.1"/>
</dbReference>
<dbReference type="PROSITE" id="PS50837">
    <property type="entry name" value="NACHT"/>
    <property type="match status" value="1"/>
</dbReference>
<dbReference type="Pfam" id="PF05729">
    <property type="entry name" value="NACHT"/>
    <property type="match status" value="1"/>
</dbReference>
<dbReference type="Proteomes" id="UP001050975">
    <property type="component" value="Unassembled WGS sequence"/>
</dbReference>
<name>A0AAV3XFJ9_9CYAN</name>
<dbReference type="PROSITE" id="PS50082">
    <property type="entry name" value="WD_REPEATS_2"/>
    <property type="match status" value="14"/>
</dbReference>
<dbReference type="SUPFAM" id="SSF141571">
    <property type="entry name" value="Pentapeptide repeat-like"/>
    <property type="match status" value="1"/>
</dbReference>
<evidence type="ECO:0000259" key="4">
    <source>
        <dbReference type="PROSITE" id="PS50837"/>
    </source>
</evidence>
<dbReference type="InterPro" id="IPR019775">
    <property type="entry name" value="WD40_repeat_CS"/>
</dbReference>
<protein>
    <submittedName>
        <fullName evidence="5">WD-40 repeat protein</fullName>
    </submittedName>
</protein>
<comment type="caution">
    <text evidence="5">The sequence shown here is derived from an EMBL/GenBank/DDBJ whole genome shotgun (WGS) entry which is preliminary data.</text>
</comment>
<feature type="repeat" description="WD" evidence="3">
    <location>
        <begin position="1068"/>
        <end position="1109"/>
    </location>
</feature>
<dbReference type="Gene3D" id="3.40.50.300">
    <property type="entry name" value="P-loop containing nucleotide triphosphate hydrolases"/>
    <property type="match status" value="1"/>
</dbReference>
<dbReference type="InterPro" id="IPR007111">
    <property type="entry name" value="NACHT_NTPase"/>
</dbReference>
<dbReference type="SUPFAM" id="SSF50978">
    <property type="entry name" value="WD40 repeat-like"/>
    <property type="match status" value="3"/>
</dbReference>
<feature type="repeat" description="WD" evidence="3">
    <location>
        <begin position="1448"/>
        <end position="1489"/>
    </location>
</feature>
<keyword evidence="1 3" id="KW-0853">WD repeat</keyword>
<dbReference type="PANTHER" id="PTHR19879:SF9">
    <property type="entry name" value="TRANSCRIPTION INITIATION FACTOR TFIID SUBUNIT 5"/>
    <property type="match status" value="1"/>
</dbReference>
<evidence type="ECO:0000256" key="3">
    <source>
        <dbReference type="PROSITE-ProRule" id="PRU00221"/>
    </source>
</evidence>
<dbReference type="CDD" id="cd00200">
    <property type="entry name" value="WD40"/>
    <property type="match status" value="2"/>
</dbReference>
<evidence type="ECO:0000256" key="2">
    <source>
        <dbReference type="ARBA" id="ARBA00022737"/>
    </source>
</evidence>
<feature type="repeat" description="WD" evidence="3">
    <location>
        <begin position="1322"/>
        <end position="1363"/>
    </location>
</feature>
<keyword evidence="6" id="KW-1185">Reference proteome</keyword>
<dbReference type="PROSITE" id="PS50294">
    <property type="entry name" value="WD_REPEATS_REGION"/>
    <property type="match status" value="14"/>
</dbReference>
<feature type="repeat" description="WD" evidence="3">
    <location>
        <begin position="1236"/>
        <end position="1280"/>
    </location>
</feature>
<feature type="repeat" description="WD" evidence="3">
    <location>
        <begin position="1026"/>
        <end position="1067"/>
    </location>
</feature>
<feature type="repeat" description="WD" evidence="3">
    <location>
        <begin position="1152"/>
        <end position="1193"/>
    </location>
</feature>
<evidence type="ECO:0000313" key="5">
    <source>
        <dbReference type="EMBL" id="GET39476.1"/>
    </source>
</evidence>
<dbReference type="InterPro" id="IPR027417">
    <property type="entry name" value="P-loop_NTPase"/>
</dbReference>
<feature type="repeat" description="WD" evidence="3">
    <location>
        <begin position="1110"/>
        <end position="1151"/>
    </location>
</feature>
<proteinExistence type="predicted"/>
<feature type="repeat" description="WD" evidence="3">
    <location>
        <begin position="1281"/>
        <end position="1321"/>
    </location>
</feature>
<accession>A0AAV3XFJ9</accession>
<feature type="domain" description="NACHT" evidence="4">
    <location>
        <begin position="383"/>
        <end position="511"/>
    </location>
</feature>
<feature type="repeat" description="WD" evidence="3">
    <location>
        <begin position="942"/>
        <end position="983"/>
    </location>
</feature>
<dbReference type="InterPro" id="IPR020472">
    <property type="entry name" value="WD40_PAC1"/>
</dbReference>
<gene>
    <name evidence="5" type="ORF">MiSe_42450</name>
</gene>
<dbReference type="SMART" id="SM00320">
    <property type="entry name" value="WD40"/>
    <property type="match status" value="14"/>
</dbReference>
<feature type="repeat" description="WD" evidence="3">
    <location>
        <begin position="1406"/>
        <end position="1447"/>
    </location>
</feature>
<feature type="repeat" description="WD" evidence="3">
    <location>
        <begin position="900"/>
        <end position="941"/>
    </location>
</feature>
<dbReference type="Pfam" id="PF00805">
    <property type="entry name" value="Pentapeptide"/>
    <property type="match status" value="1"/>
</dbReference>
<dbReference type="PRINTS" id="PR00320">
    <property type="entry name" value="GPROTEINBRPT"/>
</dbReference>
<reference evidence="5" key="1">
    <citation type="submission" date="2019-10" db="EMBL/GenBank/DDBJ databases">
        <title>Draft genome sequece of Microseira wollei NIES-4236.</title>
        <authorList>
            <person name="Yamaguchi H."/>
            <person name="Suzuki S."/>
            <person name="Kawachi M."/>
        </authorList>
    </citation>
    <scope>NUCLEOTIDE SEQUENCE</scope>
    <source>
        <strain evidence="5">NIES-4236</strain>
    </source>
</reference>
<dbReference type="InterPro" id="IPR001646">
    <property type="entry name" value="5peptide_repeat"/>
</dbReference>
<keyword evidence="2" id="KW-0677">Repeat</keyword>
<dbReference type="Gene3D" id="2.160.20.80">
    <property type="entry name" value="E3 ubiquitin-protein ligase SopA"/>
    <property type="match status" value="1"/>
</dbReference>
<dbReference type="Pfam" id="PF00400">
    <property type="entry name" value="WD40"/>
    <property type="match status" value="10"/>
</dbReference>
<dbReference type="InterPro" id="IPR054610">
    <property type="entry name" value="NNH"/>
</dbReference>
<dbReference type="PROSITE" id="PS00678">
    <property type="entry name" value="WD_REPEATS_1"/>
    <property type="match status" value="10"/>
</dbReference>
<feature type="repeat" description="WD" evidence="3">
    <location>
        <begin position="1364"/>
        <end position="1405"/>
    </location>
</feature>